<dbReference type="SUPFAM" id="SSF52091">
    <property type="entry name" value="SpoIIaa-like"/>
    <property type="match status" value="1"/>
</dbReference>
<gene>
    <name evidence="2" type="ORF">DFJ64_1051</name>
</gene>
<dbReference type="PROSITE" id="PS50801">
    <property type="entry name" value="STAS"/>
    <property type="match status" value="1"/>
</dbReference>
<evidence type="ECO:0000313" key="3">
    <source>
        <dbReference type="Proteomes" id="UP000256485"/>
    </source>
</evidence>
<evidence type="ECO:0000313" key="2">
    <source>
        <dbReference type="EMBL" id="REF35666.1"/>
    </source>
</evidence>
<dbReference type="EMBL" id="QTUC01000001">
    <property type="protein sequence ID" value="REF35666.1"/>
    <property type="molecule type" value="Genomic_DNA"/>
</dbReference>
<sequence length="109" mass="11856">MRTPAHVLLHDEAVVTLTEADVAEGTAELRWQLRDLVLSGVRRIVVDVAAIDRLPSTTLAALLSAHRACRARGGGVRIRNPNRATLDLLRHTGLHRVFAVEPAPAATDR</sequence>
<organism evidence="2 3">
    <name type="scientific">Thermasporomyces composti</name>
    <dbReference type="NCBI Taxonomy" id="696763"/>
    <lineage>
        <taxon>Bacteria</taxon>
        <taxon>Bacillati</taxon>
        <taxon>Actinomycetota</taxon>
        <taxon>Actinomycetes</taxon>
        <taxon>Propionibacteriales</taxon>
        <taxon>Nocardioidaceae</taxon>
        <taxon>Thermasporomyces</taxon>
    </lineage>
</organism>
<dbReference type="CDD" id="cd07043">
    <property type="entry name" value="STAS_anti-anti-sigma_factors"/>
    <property type="match status" value="1"/>
</dbReference>
<dbReference type="PANTHER" id="PTHR33495">
    <property type="entry name" value="ANTI-SIGMA FACTOR ANTAGONIST TM_1081-RELATED-RELATED"/>
    <property type="match status" value="1"/>
</dbReference>
<dbReference type="Proteomes" id="UP000256485">
    <property type="component" value="Unassembled WGS sequence"/>
</dbReference>
<dbReference type="Gene3D" id="3.30.750.24">
    <property type="entry name" value="STAS domain"/>
    <property type="match status" value="1"/>
</dbReference>
<protein>
    <submittedName>
        <fullName evidence="2">Anti-anti-sigma factor</fullName>
    </submittedName>
</protein>
<keyword evidence="3" id="KW-1185">Reference proteome</keyword>
<dbReference type="PANTHER" id="PTHR33495:SF2">
    <property type="entry name" value="ANTI-SIGMA FACTOR ANTAGONIST TM_1081-RELATED"/>
    <property type="match status" value="1"/>
</dbReference>
<dbReference type="InterPro" id="IPR058548">
    <property type="entry name" value="MlaB-like_STAS"/>
</dbReference>
<name>A0A3D9V2Q2_THECX</name>
<dbReference type="InterPro" id="IPR002645">
    <property type="entry name" value="STAS_dom"/>
</dbReference>
<proteinExistence type="predicted"/>
<reference evidence="2 3" key="1">
    <citation type="submission" date="2018-08" db="EMBL/GenBank/DDBJ databases">
        <title>Sequencing the genomes of 1000 actinobacteria strains.</title>
        <authorList>
            <person name="Klenk H.-P."/>
        </authorList>
    </citation>
    <scope>NUCLEOTIDE SEQUENCE [LARGE SCALE GENOMIC DNA]</scope>
    <source>
        <strain evidence="2 3">DSM 22891</strain>
    </source>
</reference>
<dbReference type="OrthoDB" id="3826701at2"/>
<accession>A0A3D9V2Q2</accession>
<evidence type="ECO:0000259" key="1">
    <source>
        <dbReference type="PROSITE" id="PS50801"/>
    </source>
</evidence>
<dbReference type="RefSeq" id="WP_115851836.1">
    <property type="nucleotide sequence ID" value="NZ_QTUC01000001.1"/>
</dbReference>
<feature type="domain" description="STAS" evidence="1">
    <location>
        <begin position="29"/>
        <end position="109"/>
    </location>
</feature>
<dbReference type="GO" id="GO:0043856">
    <property type="term" value="F:anti-sigma factor antagonist activity"/>
    <property type="evidence" value="ECO:0007669"/>
    <property type="project" value="TreeGrafter"/>
</dbReference>
<dbReference type="AlphaFoldDB" id="A0A3D9V2Q2"/>
<dbReference type="Pfam" id="PF13466">
    <property type="entry name" value="STAS_2"/>
    <property type="match status" value="1"/>
</dbReference>
<comment type="caution">
    <text evidence="2">The sequence shown here is derived from an EMBL/GenBank/DDBJ whole genome shotgun (WGS) entry which is preliminary data.</text>
</comment>
<dbReference type="InterPro" id="IPR036513">
    <property type="entry name" value="STAS_dom_sf"/>
</dbReference>